<reference evidence="2" key="2">
    <citation type="submission" date="2018-03" db="EMBL/GenBank/DDBJ databases">
        <title>The Triticum urartu genome reveals the dynamic nature of wheat genome evolution.</title>
        <authorList>
            <person name="Ling H."/>
            <person name="Ma B."/>
            <person name="Shi X."/>
            <person name="Liu H."/>
            <person name="Dong L."/>
            <person name="Sun H."/>
            <person name="Cao Y."/>
            <person name="Gao Q."/>
            <person name="Zheng S."/>
            <person name="Li Y."/>
            <person name="Yu Y."/>
            <person name="Du H."/>
            <person name="Qi M."/>
            <person name="Li Y."/>
            <person name="Yu H."/>
            <person name="Cui Y."/>
            <person name="Wang N."/>
            <person name="Chen C."/>
            <person name="Wu H."/>
            <person name="Zhao Y."/>
            <person name="Zhang J."/>
            <person name="Li Y."/>
            <person name="Zhou W."/>
            <person name="Zhang B."/>
            <person name="Hu W."/>
            <person name="Eijk M."/>
            <person name="Tang J."/>
            <person name="Witsenboer H."/>
            <person name="Zhao S."/>
            <person name="Li Z."/>
            <person name="Zhang A."/>
            <person name="Wang D."/>
            <person name="Liang C."/>
        </authorList>
    </citation>
    <scope>NUCLEOTIDE SEQUENCE [LARGE SCALE GENOMIC DNA]</scope>
    <source>
        <strain evidence="2">cv. G1812</strain>
    </source>
</reference>
<dbReference type="Proteomes" id="UP000015106">
    <property type="component" value="Chromosome 4"/>
</dbReference>
<sequence length="63" mass="6757">MRKRRRFSDSRWRSAAGDGEGGGGDGEEEGVWRCWALGLMRIGGGRRCVAGMLAEVGIGEDGD</sequence>
<reference evidence="2" key="3">
    <citation type="submission" date="2022-06" db="UniProtKB">
        <authorList>
            <consortium name="EnsemblPlants"/>
        </authorList>
    </citation>
    <scope>IDENTIFICATION</scope>
</reference>
<name>A0A8R7Q232_TRIUA</name>
<evidence type="ECO:0000256" key="1">
    <source>
        <dbReference type="SAM" id="MobiDB-lite"/>
    </source>
</evidence>
<dbReference type="Gramene" id="TuG1812G0400001606.01.T01">
    <property type="protein sequence ID" value="TuG1812G0400001606.01.T01.cds405495"/>
    <property type="gene ID" value="TuG1812G0400001606.01"/>
</dbReference>
<reference evidence="3" key="1">
    <citation type="journal article" date="2013" name="Nature">
        <title>Draft genome of the wheat A-genome progenitor Triticum urartu.</title>
        <authorList>
            <person name="Ling H.Q."/>
            <person name="Zhao S."/>
            <person name="Liu D."/>
            <person name="Wang J."/>
            <person name="Sun H."/>
            <person name="Zhang C."/>
            <person name="Fan H."/>
            <person name="Li D."/>
            <person name="Dong L."/>
            <person name="Tao Y."/>
            <person name="Gao C."/>
            <person name="Wu H."/>
            <person name="Li Y."/>
            <person name="Cui Y."/>
            <person name="Guo X."/>
            <person name="Zheng S."/>
            <person name="Wang B."/>
            <person name="Yu K."/>
            <person name="Liang Q."/>
            <person name="Yang W."/>
            <person name="Lou X."/>
            <person name="Chen J."/>
            <person name="Feng M."/>
            <person name="Jian J."/>
            <person name="Zhang X."/>
            <person name="Luo G."/>
            <person name="Jiang Y."/>
            <person name="Liu J."/>
            <person name="Wang Z."/>
            <person name="Sha Y."/>
            <person name="Zhang B."/>
            <person name="Wu H."/>
            <person name="Tang D."/>
            <person name="Shen Q."/>
            <person name="Xue P."/>
            <person name="Zou S."/>
            <person name="Wang X."/>
            <person name="Liu X."/>
            <person name="Wang F."/>
            <person name="Yang Y."/>
            <person name="An X."/>
            <person name="Dong Z."/>
            <person name="Zhang K."/>
            <person name="Zhang X."/>
            <person name="Luo M.C."/>
            <person name="Dvorak J."/>
            <person name="Tong Y."/>
            <person name="Wang J."/>
            <person name="Yang H."/>
            <person name="Li Z."/>
            <person name="Wang D."/>
            <person name="Zhang A."/>
            <person name="Wang J."/>
        </authorList>
    </citation>
    <scope>NUCLEOTIDE SEQUENCE</scope>
    <source>
        <strain evidence="3">cv. G1812</strain>
    </source>
</reference>
<feature type="region of interest" description="Disordered" evidence="1">
    <location>
        <begin position="1"/>
        <end position="29"/>
    </location>
</feature>
<evidence type="ECO:0000313" key="2">
    <source>
        <dbReference type="EnsemblPlants" id="TuG1812G0400001606.01.T01.cds405495"/>
    </source>
</evidence>
<keyword evidence="3" id="KW-1185">Reference proteome</keyword>
<dbReference type="AlphaFoldDB" id="A0A8R7Q232"/>
<dbReference type="EnsemblPlants" id="TuG1812G0400001606.01.T01">
    <property type="protein sequence ID" value="TuG1812G0400001606.01.T01.cds405495"/>
    <property type="gene ID" value="TuG1812G0400001606.01"/>
</dbReference>
<organism evidence="2 3">
    <name type="scientific">Triticum urartu</name>
    <name type="common">Red wild einkorn</name>
    <name type="synonym">Crithodium urartu</name>
    <dbReference type="NCBI Taxonomy" id="4572"/>
    <lineage>
        <taxon>Eukaryota</taxon>
        <taxon>Viridiplantae</taxon>
        <taxon>Streptophyta</taxon>
        <taxon>Embryophyta</taxon>
        <taxon>Tracheophyta</taxon>
        <taxon>Spermatophyta</taxon>
        <taxon>Magnoliopsida</taxon>
        <taxon>Liliopsida</taxon>
        <taxon>Poales</taxon>
        <taxon>Poaceae</taxon>
        <taxon>BOP clade</taxon>
        <taxon>Pooideae</taxon>
        <taxon>Triticodae</taxon>
        <taxon>Triticeae</taxon>
        <taxon>Triticinae</taxon>
        <taxon>Triticum</taxon>
    </lineage>
</organism>
<protein>
    <submittedName>
        <fullName evidence="2">Uncharacterized protein</fullName>
    </submittedName>
</protein>
<accession>A0A8R7Q232</accession>
<evidence type="ECO:0000313" key="3">
    <source>
        <dbReference type="Proteomes" id="UP000015106"/>
    </source>
</evidence>
<proteinExistence type="predicted"/>